<evidence type="ECO:0000313" key="1">
    <source>
        <dbReference type="EMBL" id="KAH8038152.1"/>
    </source>
</evidence>
<proteinExistence type="predicted"/>
<sequence length="206" mass="22643">MSRQVSTSTKLATRLTVMVPCKIPSTASTAFKAIGHWTNIPSVSKLATHIASEACRLDDSLATSCRADFLQIQSTNQIVNRHRLVQASSEVLIFRLTPSAILDLHPSGSRANGVLPKCWRACKHFSEHSSSHQVHQAVGDLIQSDGAVTFNYRPVEKKANFLDVSKDAIAAFYSEFPASQPLRVSFKRNLVAVVTHHAINLLRVAR</sequence>
<accession>A0A9J6EVK1</accession>
<keyword evidence="2" id="KW-1185">Reference proteome</keyword>
<evidence type="ECO:0000313" key="2">
    <source>
        <dbReference type="Proteomes" id="UP000821866"/>
    </source>
</evidence>
<organism evidence="1 2">
    <name type="scientific">Rhipicephalus microplus</name>
    <name type="common">Cattle tick</name>
    <name type="synonym">Boophilus microplus</name>
    <dbReference type="NCBI Taxonomy" id="6941"/>
    <lineage>
        <taxon>Eukaryota</taxon>
        <taxon>Metazoa</taxon>
        <taxon>Ecdysozoa</taxon>
        <taxon>Arthropoda</taxon>
        <taxon>Chelicerata</taxon>
        <taxon>Arachnida</taxon>
        <taxon>Acari</taxon>
        <taxon>Parasitiformes</taxon>
        <taxon>Ixodida</taxon>
        <taxon>Ixodoidea</taxon>
        <taxon>Ixodidae</taxon>
        <taxon>Rhipicephalinae</taxon>
        <taxon>Rhipicephalus</taxon>
        <taxon>Boophilus</taxon>
    </lineage>
</organism>
<reference evidence="1" key="1">
    <citation type="journal article" date="2020" name="Cell">
        <title>Large-Scale Comparative Analyses of Tick Genomes Elucidate Their Genetic Diversity and Vector Capacities.</title>
        <authorList>
            <consortium name="Tick Genome and Microbiome Consortium (TIGMIC)"/>
            <person name="Jia N."/>
            <person name="Wang J."/>
            <person name="Shi W."/>
            <person name="Du L."/>
            <person name="Sun Y."/>
            <person name="Zhan W."/>
            <person name="Jiang J.F."/>
            <person name="Wang Q."/>
            <person name="Zhang B."/>
            <person name="Ji P."/>
            <person name="Bell-Sakyi L."/>
            <person name="Cui X.M."/>
            <person name="Yuan T.T."/>
            <person name="Jiang B.G."/>
            <person name="Yang W.F."/>
            <person name="Lam T.T."/>
            <person name="Chang Q.C."/>
            <person name="Ding S.J."/>
            <person name="Wang X.J."/>
            <person name="Zhu J.G."/>
            <person name="Ruan X.D."/>
            <person name="Zhao L."/>
            <person name="Wei J.T."/>
            <person name="Ye R.Z."/>
            <person name="Que T.C."/>
            <person name="Du C.H."/>
            <person name="Zhou Y.H."/>
            <person name="Cheng J.X."/>
            <person name="Dai P.F."/>
            <person name="Guo W.B."/>
            <person name="Han X.H."/>
            <person name="Huang E.J."/>
            <person name="Li L.F."/>
            <person name="Wei W."/>
            <person name="Gao Y.C."/>
            <person name="Liu J.Z."/>
            <person name="Shao H.Z."/>
            <person name="Wang X."/>
            <person name="Wang C.C."/>
            <person name="Yang T.C."/>
            <person name="Huo Q.B."/>
            <person name="Li W."/>
            <person name="Chen H.Y."/>
            <person name="Chen S.E."/>
            <person name="Zhou L.G."/>
            <person name="Ni X.B."/>
            <person name="Tian J.H."/>
            <person name="Sheng Y."/>
            <person name="Liu T."/>
            <person name="Pan Y.S."/>
            <person name="Xia L.Y."/>
            <person name="Li J."/>
            <person name="Zhao F."/>
            <person name="Cao W.C."/>
        </authorList>
    </citation>
    <scope>NUCLEOTIDE SEQUENCE</scope>
    <source>
        <strain evidence="1">Rmic-2018</strain>
    </source>
</reference>
<name>A0A9J6EVK1_RHIMP</name>
<gene>
    <name evidence="1" type="ORF">HPB51_023972</name>
</gene>
<comment type="caution">
    <text evidence="1">The sequence shown here is derived from an EMBL/GenBank/DDBJ whole genome shotgun (WGS) entry which is preliminary data.</text>
</comment>
<dbReference type="Proteomes" id="UP000821866">
    <property type="component" value="Chromosome 10"/>
</dbReference>
<dbReference type="AlphaFoldDB" id="A0A9J6EVK1"/>
<protein>
    <submittedName>
        <fullName evidence="1">Uncharacterized protein</fullName>
    </submittedName>
</protein>
<dbReference type="EMBL" id="JABSTU010000002">
    <property type="protein sequence ID" value="KAH8038152.1"/>
    <property type="molecule type" value="Genomic_DNA"/>
</dbReference>
<reference evidence="1" key="2">
    <citation type="submission" date="2021-09" db="EMBL/GenBank/DDBJ databases">
        <authorList>
            <person name="Jia N."/>
            <person name="Wang J."/>
            <person name="Shi W."/>
            <person name="Du L."/>
            <person name="Sun Y."/>
            <person name="Zhan W."/>
            <person name="Jiang J."/>
            <person name="Wang Q."/>
            <person name="Zhang B."/>
            <person name="Ji P."/>
            <person name="Sakyi L.B."/>
            <person name="Cui X."/>
            <person name="Yuan T."/>
            <person name="Jiang B."/>
            <person name="Yang W."/>
            <person name="Lam T.T.-Y."/>
            <person name="Chang Q."/>
            <person name="Ding S."/>
            <person name="Wang X."/>
            <person name="Zhu J."/>
            <person name="Ruan X."/>
            <person name="Zhao L."/>
            <person name="Wei J."/>
            <person name="Que T."/>
            <person name="Du C."/>
            <person name="Cheng J."/>
            <person name="Dai P."/>
            <person name="Han X."/>
            <person name="Huang E."/>
            <person name="Gao Y."/>
            <person name="Liu J."/>
            <person name="Shao H."/>
            <person name="Ye R."/>
            <person name="Li L."/>
            <person name="Wei W."/>
            <person name="Wang X."/>
            <person name="Wang C."/>
            <person name="Huo Q."/>
            <person name="Li W."/>
            <person name="Guo W."/>
            <person name="Chen H."/>
            <person name="Chen S."/>
            <person name="Zhou L."/>
            <person name="Zhou L."/>
            <person name="Ni X."/>
            <person name="Tian J."/>
            <person name="Zhou Y."/>
            <person name="Sheng Y."/>
            <person name="Liu T."/>
            <person name="Pan Y."/>
            <person name="Xia L."/>
            <person name="Li J."/>
            <person name="Zhao F."/>
            <person name="Cao W."/>
        </authorList>
    </citation>
    <scope>NUCLEOTIDE SEQUENCE</scope>
    <source>
        <strain evidence="1">Rmic-2018</strain>
        <tissue evidence="1">Larvae</tissue>
    </source>
</reference>